<dbReference type="SUPFAM" id="SSF51011">
    <property type="entry name" value="Glycosyl hydrolase domain"/>
    <property type="match status" value="1"/>
</dbReference>
<comment type="subunit">
    <text evidence="1 6">Homodimer.</text>
</comment>
<evidence type="ECO:0000313" key="9">
    <source>
        <dbReference type="Proteomes" id="UP001242045"/>
    </source>
</evidence>
<dbReference type="InterPro" id="IPR006047">
    <property type="entry name" value="GH13_cat_dom"/>
</dbReference>
<feature type="binding site" evidence="6">
    <location>
        <position position="278"/>
    </location>
    <ligand>
        <name>alpha-maltose 1-phosphate</name>
        <dbReference type="ChEBI" id="CHEBI:63576"/>
    </ligand>
</feature>
<name>A0AAW8CZ08_9BURK</name>
<feature type="binding site" evidence="6">
    <location>
        <begin position="551"/>
        <end position="552"/>
    </location>
    <ligand>
        <name>alpha-maltose 1-phosphate</name>
        <dbReference type="ChEBI" id="CHEBI:63576"/>
    </ligand>
</feature>
<feature type="site" description="Transition state stabilizer" evidence="6">
    <location>
        <position position="496"/>
    </location>
</feature>
<dbReference type="Gene3D" id="2.60.40.1180">
    <property type="entry name" value="Golgi alpha-mannosidase II"/>
    <property type="match status" value="1"/>
</dbReference>
<dbReference type="Pfam" id="PF21702">
    <property type="entry name" value="GLGE_C"/>
    <property type="match status" value="1"/>
</dbReference>
<comment type="similarity">
    <text evidence="6">Belongs to the glycosyl hydrolase 13 family. GlgE subfamily.</text>
</comment>
<keyword evidence="3 6" id="KW-0808">Transferase</keyword>
<sequence>MKNIFSTKPLAAAGALDGAGIGFDHGASRAVIDAVLPNVDNGRFAVKCVAGERVTVRAHCFTDGHDVLRVQLCWRAQDQNQNQKEFREVPMKPLVNDVWEAAFSPPSVGRYVYTVVAWVDPFESWRHEMTRRVDPQDVRIAAQVGALEIAAAAARAEGSDRAELQRWATELDATAANPGADVTSLKALALDDEYADLVRRHPDRRHAVRHPVELPLVADRERARFSTWYELFPRSAGTVPGVHGTFRDVEARLPAIAAMGFDVLYFPPIHPVGRMQRKGPNNALEAGPDDVGSPWAIGASEGGHKSILPALGTEEDFRHLLARAADHGLEIALDIAFQCAPDHPYVKAHPDWFRWRPDGTVQYAENPPKKYQDIYPFNFECEDWRGLWAELKSVFDHWIGEGVRIFRVDNPHTKAFPFWEWVIGEVKREHPDTIFLAEAFTRPKVMHRLAKLGFSQSYTYFTWRNTKEELQAYFTELSTTPGIDYFRPNAWPNTPDILHEQLQTGEPAVYMSRLVLAATLAANYGIYGPAYELREHLPRGPGSEEYLDSEKYQLRHWNHDDPASLAPFIARVNRIRRENPALQRDRGLRFLHVDNDQLLAYAKASPDGDNVVVTVVNLDPHNAQWGWVGLEPASVGVKDGQPFQMHDLLSGQRFTWQGDWHYVRLDPHSVPAHIFVVRRRHGDERDFDYFL</sequence>
<protein>
    <recommendedName>
        <fullName evidence="6">Alpha-1,4-glucan:maltose-1-phosphate maltosyltransferase</fullName>
        <shortName evidence="6">GMPMT</shortName>
        <ecNumber evidence="6">2.4.99.16</ecNumber>
    </recommendedName>
    <alternativeName>
        <fullName evidence="6">(1-&gt;4)-alpha-D-glucan:maltose-1-phosphate alpha-D-maltosyltransferase</fullName>
    </alternativeName>
</protein>
<feature type="domain" description="Glycosyl hydrolase family 13 catalytic" evidence="7">
    <location>
        <begin position="226"/>
        <end position="576"/>
    </location>
</feature>
<feature type="binding site" evidence="6">
    <location>
        <position position="338"/>
    </location>
    <ligand>
        <name>alpha-maltose 1-phosphate</name>
        <dbReference type="ChEBI" id="CHEBI:63576"/>
    </ligand>
</feature>
<keyword evidence="2 6" id="KW-0328">Glycosyltransferase</keyword>
<feature type="binding site" evidence="6">
    <location>
        <position position="410"/>
    </location>
    <ligand>
        <name>alpha-maltose 1-phosphate</name>
        <dbReference type="ChEBI" id="CHEBI:63576"/>
    </ligand>
</feature>
<feature type="active site" description="Proton donor" evidence="6">
    <location>
        <position position="438"/>
    </location>
</feature>
<dbReference type="Gene3D" id="3.20.20.80">
    <property type="entry name" value="Glycosidases"/>
    <property type="match status" value="1"/>
</dbReference>
<comment type="caution">
    <text evidence="8">The sequence shown here is derived from an EMBL/GenBank/DDBJ whole genome shotgun (WGS) entry which is preliminary data.</text>
</comment>
<evidence type="ECO:0000256" key="4">
    <source>
        <dbReference type="ARBA" id="ARBA00023277"/>
    </source>
</evidence>
<evidence type="ECO:0000256" key="1">
    <source>
        <dbReference type="ARBA" id="ARBA00011738"/>
    </source>
</evidence>
<dbReference type="SUPFAM" id="SSF51445">
    <property type="entry name" value="(Trans)glycosidases"/>
    <property type="match status" value="1"/>
</dbReference>
<dbReference type="SMART" id="SM00642">
    <property type="entry name" value="Aamy"/>
    <property type="match status" value="1"/>
</dbReference>
<keyword evidence="4 6" id="KW-0119">Carbohydrate metabolism</keyword>
<dbReference type="InterPro" id="IPR049171">
    <property type="entry name" value="GLGE_C"/>
</dbReference>
<dbReference type="InterPro" id="IPR026585">
    <property type="entry name" value="GlgE"/>
</dbReference>
<evidence type="ECO:0000256" key="6">
    <source>
        <dbReference type="HAMAP-Rule" id="MF_02124"/>
    </source>
</evidence>
<gene>
    <name evidence="6" type="primary">glgE</name>
    <name evidence="8" type="ORF">J2W31_004712</name>
</gene>
<dbReference type="AlphaFoldDB" id="A0AAW8CZ08"/>
<dbReference type="InterPro" id="IPR021828">
    <property type="entry name" value="GlgE_dom_N/S"/>
</dbReference>
<dbReference type="Proteomes" id="UP001242045">
    <property type="component" value="Unassembled WGS sequence"/>
</dbReference>
<reference evidence="8" key="1">
    <citation type="submission" date="2023-07" db="EMBL/GenBank/DDBJ databases">
        <title>Sorghum-associated microbial communities from plants grown in Nebraska, USA.</title>
        <authorList>
            <person name="Schachtman D."/>
        </authorList>
    </citation>
    <scope>NUCLEOTIDE SEQUENCE</scope>
    <source>
        <strain evidence="8">DS3754</strain>
    </source>
</reference>
<dbReference type="GO" id="GO:0004553">
    <property type="term" value="F:hydrolase activity, hydrolyzing O-glycosyl compounds"/>
    <property type="evidence" value="ECO:0007669"/>
    <property type="project" value="InterPro"/>
</dbReference>
<dbReference type="InterPro" id="IPR013783">
    <property type="entry name" value="Ig-like_fold"/>
</dbReference>
<dbReference type="PANTHER" id="PTHR47786">
    <property type="entry name" value="ALPHA-1,4-GLUCAN:MALTOSE-1-PHOSPHATE MALTOSYLTRANSFERASE"/>
    <property type="match status" value="1"/>
</dbReference>
<dbReference type="InterPro" id="IPR017853">
    <property type="entry name" value="GH"/>
</dbReference>
<organism evidence="8 9">
    <name type="scientific">Variovorax boronicumulans</name>
    <dbReference type="NCBI Taxonomy" id="436515"/>
    <lineage>
        <taxon>Bacteria</taxon>
        <taxon>Pseudomonadati</taxon>
        <taxon>Pseudomonadota</taxon>
        <taxon>Betaproteobacteria</taxon>
        <taxon>Burkholderiales</taxon>
        <taxon>Comamonadaceae</taxon>
        <taxon>Variovorax</taxon>
    </lineage>
</organism>
<dbReference type="GO" id="GO:0030979">
    <property type="term" value="P:alpha-glucan biosynthetic process"/>
    <property type="evidence" value="ECO:0007669"/>
    <property type="project" value="UniProtKB-UniRule"/>
</dbReference>
<dbReference type="Pfam" id="PF11896">
    <property type="entry name" value="GlgE_dom_N_S"/>
    <property type="match status" value="1"/>
</dbReference>
<dbReference type="GO" id="GO:0016758">
    <property type="term" value="F:hexosyltransferase activity"/>
    <property type="evidence" value="ECO:0007669"/>
    <property type="project" value="UniProtKB-UniRule"/>
</dbReference>
<dbReference type="HAMAP" id="MF_02124">
    <property type="entry name" value="GlgE"/>
    <property type="match status" value="1"/>
</dbReference>
<comment type="catalytic activity">
    <reaction evidence="5 6">
        <text>alpha-maltose 1-phosphate + [(1-&gt;4)-alpha-D-glucosyl](n) = [(1-&gt;4)-alpha-D-glucosyl](n+2) + phosphate</text>
        <dbReference type="Rhea" id="RHEA:42692"/>
        <dbReference type="Rhea" id="RHEA-COMP:9584"/>
        <dbReference type="Rhea" id="RHEA-COMP:10183"/>
        <dbReference type="ChEBI" id="CHEBI:15444"/>
        <dbReference type="ChEBI" id="CHEBI:43474"/>
        <dbReference type="ChEBI" id="CHEBI:63576"/>
        <dbReference type="EC" id="2.4.99.16"/>
    </reaction>
</comment>
<evidence type="ECO:0000259" key="7">
    <source>
        <dbReference type="SMART" id="SM00642"/>
    </source>
</evidence>
<feature type="active site" description="Nucleophile" evidence="6">
    <location>
        <position position="409"/>
    </location>
</feature>
<dbReference type="InterPro" id="IPR013780">
    <property type="entry name" value="Glyco_hydro_b"/>
</dbReference>
<dbReference type="CDD" id="cd11344">
    <property type="entry name" value="AmyAc_GlgE_like"/>
    <property type="match status" value="1"/>
</dbReference>
<dbReference type="EMBL" id="JAUSRD010000013">
    <property type="protein sequence ID" value="MDP9895585.1"/>
    <property type="molecule type" value="Genomic_DNA"/>
</dbReference>
<dbReference type="Gene3D" id="2.60.40.10">
    <property type="entry name" value="Immunoglobulins"/>
    <property type="match status" value="1"/>
</dbReference>
<comment type="function">
    <text evidence="6">Maltosyltransferase that uses maltose 1-phosphate (M1P) as the sugar donor to elongate linear or branched alpha-(1-&gt;4)-glucans. Is involved in a branched alpha-glucan biosynthetic pathway from trehalose, together with TreS, Mak and GlgB.</text>
</comment>
<dbReference type="EC" id="2.4.99.16" evidence="6"/>
<evidence type="ECO:0000313" key="8">
    <source>
        <dbReference type="EMBL" id="MDP9895585.1"/>
    </source>
</evidence>
<feature type="binding site" evidence="6">
    <location>
        <position position="373"/>
    </location>
    <ligand>
        <name>alpha-maltose 1-phosphate</name>
        <dbReference type="ChEBI" id="CHEBI:63576"/>
    </ligand>
</feature>
<evidence type="ECO:0000256" key="3">
    <source>
        <dbReference type="ARBA" id="ARBA00022679"/>
    </source>
</evidence>
<dbReference type="PANTHER" id="PTHR47786:SF2">
    <property type="entry name" value="GLYCOSYL HYDROLASE FAMILY 13 CATALYTIC DOMAIN-CONTAINING PROTEIN"/>
    <property type="match status" value="1"/>
</dbReference>
<evidence type="ECO:0000256" key="2">
    <source>
        <dbReference type="ARBA" id="ARBA00022676"/>
    </source>
</evidence>
<evidence type="ECO:0000256" key="5">
    <source>
        <dbReference type="ARBA" id="ARBA00048735"/>
    </source>
</evidence>
<accession>A0AAW8CZ08</accession>
<dbReference type="Gene3D" id="1.20.58.80">
    <property type="entry name" value="Phosphotransferase system, lactose/cellobiose-type IIA subunit"/>
    <property type="match status" value="1"/>
</dbReference>
<dbReference type="RefSeq" id="WP_307686209.1">
    <property type="nucleotide sequence ID" value="NZ_JAUSRD010000013.1"/>
</dbReference>
<proteinExistence type="inferred from homology"/>